<protein>
    <recommendedName>
        <fullName evidence="2">Contractile injection system tube protein N-terminal domain-containing protein</fullName>
    </recommendedName>
</protein>
<feature type="region of interest" description="Disordered" evidence="1">
    <location>
        <begin position="165"/>
        <end position="195"/>
    </location>
</feature>
<dbReference type="AlphaFoldDB" id="A0A108U5L8"/>
<evidence type="ECO:0000313" key="3">
    <source>
        <dbReference type="EMBL" id="KWS02980.1"/>
    </source>
</evidence>
<gene>
    <name evidence="3" type="ORF">AZ78_0526</name>
</gene>
<feature type="domain" description="Contractile injection system tube protein N-terminal" evidence="2">
    <location>
        <begin position="3"/>
        <end position="158"/>
    </location>
</feature>
<evidence type="ECO:0000313" key="4">
    <source>
        <dbReference type="Proteomes" id="UP000023435"/>
    </source>
</evidence>
<dbReference type="EMBL" id="JAJA02000001">
    <property type="protein sequence ID" value="KWS02980.1"/>
    <property type="molecule type" value="Genomic_DNA"/>
</dbReference>
<name>A0A108U5L8_9GAMM</name>
<sequence length="284" mass="29404">MALEKAHLYELDQSFAKEKDGGRKVEVQFNPETLKVTFANQIVQPQGGDQAAGNAGRQFVGAGTTKLALQLWFDVTAMEKDAVDDVRRLTQHVVYFMTPQPSEQDPKKLAPPGVRFHWGSFLFDGMVEGMEETLEFFSQDGKPLRSSITMTLSQQKILAAEFKGEGKVPNQPGQAPLKSAKQGDSLQSMAGKNGKGDWQGIASANGIEDPLRMPAGQLVDLNLSAGASIGGGLSGGIGAGLDVGISGGASVGGAAGFGTGASIDASVGLNASLGGSTSGSISFG</sequence>
<dbReference type="Proteomes" id="UP000023435">
    <property type="component" value="Unassembled WGS sequence"/>
</dbReference>
<comment type="caution">
    <text evidence="3">The sequence shown here is derived from an EMBL/GenBank/DDBJ whole genome shotgun (WGS) entry which is preliminary data.</text>
</comment>
<dbReference type="RefSeq" id="WP_201025441.1">
    <property type="nucleotide sequence ID" value="NZ_JAJA02000001.1"/>
</dbReference>
<dbReference type="InterPro" id="IPR045361">
    <property type="entry name" value="CIS_tube_prot_N"/>
</dbReference>
<keyword evidence="4" id="KW-1185">Reference proteome</keyword>
<reference evidence="3 4" key="1">
    <citation type="journal article" date="2014" name="Genome Announc.">
        <title>Draft Genome Sequence of Lysobacter capsici AZ78, a Bacterium Antagonistic to Plant-Pathogenic Oomycetes.</title>
        <authorList>
            <person name="Puopolo G."/>
            <person name="Sonego P."/>
            <person name="Engelen K."/>
            <person name="Pertot I."/>
        </authorList>
    </citation>
    <scope>NUCLEOTIDE SEQUENCE [LARGE SCALE GENOMIC DNA]</scope>
    <source>
        <strain evidence="3 4">AZ78</strain>
    </source>
</reference>
<evidence type="ECO:0000259" key="2">
    <source>
        <dbReference type="Pfam" id="PF19266"/>
    </source>
</evidence>
<evidence type="ECO:0000256" key="1">
    <source>
        <dbReference type="SAM" id="MobiDB-lite"/>
    </source>
</evidence>
<accession>A0A108U5L8</accession>
<proteinExistence type="predicted"/>
<dbReference type="Pfam" id="PF19266">
    <property type="entry name" value="CIS_tube"/>
    <property type="match status" value="1"/>
</dbReference>
<organism evidence="3 4">
    <name type="scientific">Lysobacter capsici AZ78</name>
    <dbReference type="NCBI Taxonomy" id="1444315"/>
    <lineage>
        <taxon>Bacteria</taxon>
        <taxon>Pseudomonadati</taxon>
        <taxon>Pseudomonadota</taxon>
        <taxon>Gammaproteobacteria</taxon>
        <taxon>Lysobacterales</taxon>
        <taxon>Lysobacteraceae</taxon>
        <taxon>Lysobacter</taxon>
    </lineage>
</organism>